<keyword evidence="1" id="KW-0863">Zinc-finger</keyword>
<keyword evidence="1" id="KW-0862">Zinc</keyword>
<dbReference type="PROSITE" id="PS50158">
    <property type="entry name" value="ZF_CCHC"/>
    <property type="match status" value="1"/>
</dbReference>
<dbReference type="Proteomes" id="UP000014680">
    <property type="component" value="Unassembled WGS sequence"/>
</dbReference>
<feature type="domain" description="CCHC-type" evidence="4">
    <location>
        <begin position="97"/>
        <end position="112"/>
    </location>
</feature>
<evidence type="ECO:0000259" key="3">
    <source>
        <dbReference type="PROSITE" id="PS50102"/>
    </source>
</evidence>
<keyword evidence="2" id="KW-0694">RNA-binding</keyword>
<name>A0A0A1U309_ENTIV</name>
<dbReference type="InterPro" id="IPR036875">
    <property type="entry name" value="Znf_CCHC_sf"/>
</dbReference>
<dbReference type="InterPro" id="IPR012677">
    <property type="entry name" value="Nucleotide-bd_a/b_plait_sf"/>
</dbReference>
<dbReference type="GO" id="GO:0003723">
    <property type="term" value="F:RNA binding"/>
    <property type="evidence" value="ECO:0007669"/>
    <property type="project" value="UniProtKB-UniRule"/>
</dbReference>
<dbReference type="GO" id="GO:0008270">
    <property type="term" value="F:zinc ion binding"/>
    <property type="evidence" value="ECO:0007669"/>
    <property type="project" value="UniProtKB-KW"/>
</dbReference>
<reference evidence="5 6" key="1">
    <citation type="submission" date="2012-10" db="EMBL/GenBank/DDBJ databases">
        <authorList>
            <person name="Zafar N."/>
            <person name="Inman J."/>
            <person name="Hall N."/>
            <person name="Lorenzi H."/>
            <person name="Caler E."/>
        </authorList>
    </citation>
    <scope>NUCLEOTIDE SEQUENCE [LARGE SCALE GENOMIC DNA]</scope>
    <source>
        <strain evidence="5 6">IP1</strain>
    </source>
</reference>
<dbReference type="InterPro" id="IPR000504">
    <property type="entry name" value="RRM_dom"/>
</dbReference>
<evidence type="ECO:0000313" key="5">
    <source>
        <dbReference type="EMBL" id="ELP87090.1"/>
    </source>
</evidence>
<dbReference type="Gene3D" id="3.30.70.330">
    <property type="match status" value="1"/>
</dbReference>
<evidence type="ECO:0000256" key="1">
    <source>
        <dbReference type="PROSITE-ProRule" id="PRU00047"/>
    </source>
</evidence>
<dbReference type="KEGG" id="eiv:EIN_495450"/>
<keyword evidence="6" id="KW-1185">Reference proteome</keyword>
<gene>
    <name evidence="5" type="ORF">EIN_495450</name>
</gene>
<dbReference type="Pfam" id="PF00076">
    <property type="entry name" value="RRM_1"/>
    <property type="match status" value="1"/>
</dbReference>
<dbReference type="PROSITE" id="PS50102">
    <property type="entry name" value="RRM"/>
    <property type="match status" value="1"/>
</dbReference>
<dbReference type="EMBL" id="KB206864">
    <property type="protein sequence ID" value="ELP87090.1"/>
    <property type="molecule type" value="Genomic_DNA"/>
</dbReference>
<dbReference type="RefSeq" id="XP_004253861.1">
    <property type="nucleotide sequence ID" value="XM_004253813.1"/>
</dbReference>
<proteinExistence type="predicted"/>
<dbReference type="SMART" id="SM00360">
    <property type="entry name" value="RRM"/>
    <property type="match status" value="1"/>
</dbReference>
<dbReference type="SUPFAM" id="SSF57756">
    <property type="entry name" value="Retrovirus zinc finger-like domains"/>
    <property type="match status" value="1"/>
</dbReference>
<keyword evidence="1" id="KW-0479">Metal-binding</keyword>
<evidence type="ECO:0000256" key="2">
    <source>
        <dbReference type="PROSITE-ProRule" id="PRU00176"/>
    </source>
</evidence>
<accession>A0A0A1U309</accession>
<evidence type="ECO:0008006" key="7">
    <source>
        <dbReference type="Google" id="ProtNLM"/>
    </source>
</evidence>
<feature type="domain" description="RRM" evidence="3">
    <location>
        <begin position="150"/>
        <end position="232"/>
    </location>
</feature>
<dbReference type="VEuPathDB" id="AmoebaDB:EIN_495450"/>
<dbReference type="AlphaFoldDB" id="A0A0A1U309"/>
<dbReference type="GeneID" id="14886062"/>
<protein>
    <recommendedName>
        <fullName evidence="7">CCHC-type domain-containing protein</fullName>
    </recommendedName>
</protein>
<organism evidence="5 6">
    <name type="scientific">Entamoeba invadens IP1</name>
    <dbReference type="NCBI Taxonomy" id="370355"/>
    <lineage>
        <taxon>Eukaryota</taxon>
        <taxon>Amoebozoa</taxon>
        <taxon>Evosea</taxon>
        <taxon>Archamoebae</taxon>
        <taxon>Mastigamoebida</taxon>
        <taxon>Entamoebidae</taxon>
        <taxon>Entamoeba</taxon>
    </lineage>
</organism>
<dbReference type="InterPro" id="IPR001878">
    <property type="entry name" value="Znf_CCHC"/>
</dbReference>
<dbReference type="SUPFAM" id="SSF54928">
    <property type="entry name" value="RNA-binding domain, RBD"/>
    <property type="match status" value="1"/>
</dbReference>
<dbReference type="OrthoDB" id="639027at2759"/>
<dbReference type="Gene3D" id="4.10.60.10">
    <property type="entry name" value="Zinc finger, CCHC-type"/>
    <property type="match status" value="1"/>
</dbReference>
<dbReference type="InterPro" id="IPR035979">
    <property type="entry name" value="RBD_domain_sf"/>
</dbReference>
<evidence type="ECO:0000259" key="4">
    <source>
        <dbReference type="PROSITE" id="PS50158"/>
    </source>
</evidence>
<sequence length="237" mass="27020">MPKEGIEVLTEKQKAFFFPTSEEVLNAETTEKLVKTIYAVSENVERRKKIQKFTTLDVQSDVEDIVLVFPSQIALAEMAEEEVDDEELKKIEDDVVCTICGEKGHISVLCPNRQLRKPDQPTLIRQEDSSTYVPIHMRKQADGTAFERDFAIRLINVPPTVDEVVLKALLFKLLGKEGLALRIYFQLDYETNARRDCCFINFATKEIAEKAIEKLDGYLIDSAKLSCSMARKRAQLL</sequence>
<dbReference type="OMA" id="HICGSTT"/>
<evidence type="ECO:0000313" key="6">
    <source>
        <dbReference type="Proteomes" id="UP000014680"/>
    </source>
</evidence>